<evidence type="ECO:0000256" key="2">
    <source>
        <dbReference type="ARBA" id="ARBA00022705"/>
    </source>
</evidence>
<sequence length="473" mass="52211">MPSIPVHIALGPNSTQTTTNENPLPTLLHTPTGLALLEIQGTVHFPPPPANGPASTQIGKLVFPLYNPSINDPEDIKWMKRVYIYVGKGQRMTGECKKLAKPIGVMRKRVVAAREKLGEDVEMGEGNDEGVGAGNREAEEELEIVEVVRYYEANFNPGFGCRKHRWLISNHFNHFTRRHGPTIIYRTNQMLSHRYKPKKMTYKSAPPFLARSCIHANLCSDRFDSRCIVPQSRFWPYLLDKVQPSFKTGSNVVEVIGREKQHVDSVLVVDYYSQCQPGVTHEPLPQPDPEPAVEPLEPQPATTVGSPTPTNAPSSTGPGTTLQSGYYWIRAVAAPNFHKYIQSSPLYSPGPALLESHTTAAQLQVVSGQLVQLVSAPGEPVKLLYAVVNETRVINDMSLAVTFSESKNTYGTFAFGGDDLQWSVAGVNRPNKSAWYVCAGQRLYINLGNYAYGTPTGCADQTIHYYNDKSANG</sequence>
<evidence type="ECO:0000256" key="5">
    <source>
        <dbReference type="ARBA" id="ARBA00023306"/>
    </source>
</evidence>
<dbReference type="GO" id="GO:0007064">
    <property type="term" value="P:mitotic sister chromatid cohesion"/>
    <property type="evidence" value="ECO:0007669"/>
    <property type="project" value="InterPro"/>
</dbReference>
<keyword evidence="3" id="KW-0238">DNA-binding</keyword>
<dbReference type="AlphaFoldDB" id="E4ZNU5"/>
<evidence type="ECO:0000313" key="9">
    <source>
        <dbReference type="Proteomes" id="UP000002668"/>
    </source>
</evidence>
<dbReference type="STRING" id="985895.E4ZNU5"/>
<reference evidence="9" key="1">
    <citation type="journal article" date="2011" name="Nat. Commun.">
        <title>Effector diversification within compartments of the Leptosphaeria maculans genome affected by Repeat-Induced Point mutations.</title>
        <authorList>
            <person name="Rouxel T."/>
            <person name="Grandaubert J."/>
            <person name="Hane J.K."/>
            <person name="Hoede C."/>
            <person name="van de Wouw A.P."/>
            <person name="Couloux A."/>
            <person name="Dominguez V."/>
            <person name="Anthouard V."/>
            <person name="Bally P."/>
            <person name="Bourras S."/>
            <person name="Cozijnsen A.J."/>
            <person name="Ciuffetti L.M."/>
            <person name="Degrave A."/>
            <person name="Dilmaghani A."/>
            <person name="Duret L."/>
            <person name="Fudal I."/>
            <person name="Goodwin S.B."/>
            <person name="Gout L."/>
            <person name="Glaser N."/>
            <person name="Linglin J."/>
            <person name="Kema G.H.J."/>
            <person name="Lapalu N."/>
            <person name="Lawrence C.B."/>
            <person name="May K."/>
            <person name="Meyer M."/>
            <person name="Ollivier B."/>
            <person name="Poulain J."/>
            <person name="Schoch C.L."/>
            <person name="Simon A."/>
            <person name="Spatafora J.W."/>
            <person name="Stachowiak A."/>
            <person name="Turgeon B.G."/>
            <person name="Tyler B.M."/>
            <person name="Vincent D."/>
            <person name="Weissenbach J."/>
            <person name="Amselem J."/>
            <person name="Quesneville H."/>
            <person name="Oliver R.P."/>
            <person name="Wincker P."/>
            <person name="Balesdent M.-H."/>
            <person name="Howlett B.J."/>
        </authorList>
    </citation>
    <scope>NUCLEOTIDE SEQUENCE [LARGE SCALE GENOMIC DNA]</scope>
    <source>
        <strain evidence="9">JN3 / isolate v23.1.3 / race Av1-4-5-6-7-8</strain>
    </source>
</reference>
<dbReference type="eggNOG" id="ENOG502S1FJ">
    <property type="taxonomic scope" value="Eukaryota"/>
</dbReference>
<protein>
    <submittedName>
        <fullName evidence="8">Uncharacterized protein</fullName>
    </submittedName>
</protein>
<proteinExistence type="inferred from homology"/>
<dbReference type="GO" id="GO:0031390">
    <property type="term" value="C:Ctf18 RFC-like complex"/>
    <property type="evidence" value="ECO:0007669"/>
    <property type="project" value="InterPro"/>
</dbReference>
<dbReference type="HOGENOM" id="CLU_577548_0_0_1"/>
<feature type="region of interest" description="Disordered" evidence="7">
    <location>
        <begin position="278"/>
        <end position="318"/>
    </location>
</feature>
<dbReference type="GO" id="GO:0006260">
    <property type="term" value="P:DNA replication"/>
    <property type="evidence" value="ECO:0007669"/>
    <property type="project" value="UniProtKB-KW"/>
</dbReference>
<dbReference type="Pfam" id="PF09696">
    <property type="entry name" value="Ctf8"/>
    <property type="match status" value="1"/>
</dbReference>
<evidence type="ECO:0000256" key="6">
    <source>
        <dbReference type="ARBA" id="ARBA00038447"/>
    </source>
</evidence>
<name>E4ZNU5_LEPMJ</name>
<comment type="similarity">
    <text evidence="6">Belongs to the CTF8 family.</text>
</comment>
<accession>E4ZNU5</accession>
<dbReference type="InParanoid" id="E4ZNU5"/>
<feature type="compositionally biased region" description="Polar residues" evidence="7">
    <location>
        <begin position="300"/>
        <end position="318"/>
    </location>
</feature>
<evidence type="ECO:0000256" key="3">
    <source>
        <dbReference type="ARBA" id="ARBA00023125"/>
    </source>
</evidence>
<evidence type="ECO:0000256" key="1">
    <source>
        <dbReference type="ARBA" id="ARBA00004123"/>
    </source>
</evidence>
<dbReference type="Proteomes" id="UP000002668">
    <property type="component" value="Genome"/>
</dbReference>
<dbReference type="PANTHER" id="PTHR28605">
    <property type="entry name" value="CTF8, CHROMOSOME TRANSMISSION FIDELITY FACTOR 8 HOMOLOG (S. CEREVISIAE)"/>
    <property type="match status" value="1"/>
</dbReference>
<dbReference type="GO" id="GO:0003677">
    <property type="term" value="F:DNA binding"/>
    <property type="evidence" value="ECO:0007669"/>
    <property type="project" value="UniProtKB-KW"/>
</dbReference>
<dbReference type="VEuPathDB" id="FungiDB:LEMA_P042150.1"/>
<dbReference type="OrthoDB" id="70316at2759"/>
<evidence type="ECO:0000256" key="4">
    <source>
        <dbReference type="ARBA" id="ARBA00023242"/>
    </source>
</evidence>
<dbReference type="EMBL" id="FP929105">
    <property type="protein sequence ID" value="CBX93314.1"/>
    <property type="molecule type" value="Genomic_DNA"/>
</dbReference>
<organism evidence="9">
    <name type="scientific">Leptosphaeria maculans (strain JN3 / isolate v23.1.3 / race Av1-4-5-6-7-8)</name>
    <name type="common">Blackleg fungus</name>
    <name type="synonym">Phoma lingam</name>
    <dbReference type="NCBI Taxonomy" id="985895"/>
    <lineage>
        <taxon>Eukaryota</taxon>
        <taxon>Fungi</taxon>
        <taxon>Dikarya</taxon>
        <taxon>Ascomycota</taxon>
        <taxon>Pezizomycotina</taxon>
        <taxon>Dothideomycetes</taxon>
        <taxon>Pleosporomycetidae</taxon>
        <taxon>Pleosporales</taxon>
        <taxon>Pleosporineae</taxon>
        <taxon>Leptosphaeriaceae</taxon>
        <taxon>Plenodomus</taxon>
        <taxon>Plenodomus lingam/Leptosphaeria maculans species complex</taxon>
    </lineage>
</organism>
<evidence type="ECO:0000313" key="8">
    <source>
        <dbReference type="EMBL" id="CBX93314.1"/>
    </source>
</evidence>
<keyword evidence="2" id="KW-0235">DNA replication</keyword>
<evidence type="ECO:0000256" key="7">
    <source>
        <dbReference type="SAM" id="MobiDB-lite"/>
    </source>
</evidence>
<keyword evidence="9" id="KW-1185">Reference proteome</keyword>
<keyword evidence="4" id="KW-0539">Nucleus</keyword>
<comment type="subcellular location">
    <subcellularLocation>
        <location evidence="1">Nucleus</location>
    </subcellularLocation>
</comment>
<dbReference type="InterPro" id="IPR018607">
    <property type="entry name" value="Ctf8"/>
</dbReference>
<keyword evidence="5" id="KW-0131">Cell cycle</keyword>
<gene>
    <name evidence="8" type="ORF">LEMA_P042150.1</name>
</gene>
<dbReference type="PANTHER" id="PTHR28605:SF1">
    <property type="entry name" value="CHROMOSOME TRANSMISSION FIDELITY FACTOR 8"/>
    <property type="match status" value="1"/>
</dbReference>